<dbReference type="Gene3D" id="3.40.50.200">
    <property type="entry name" value="Peptidase S8/S53 domain"/>
    <property type="match status" value="1"/>
</dbReference>
<comment type="caution">
    <text evidence="4">The sequence shown here is derived from an EMBL/GenBank/DDBJ whole genome shotgun (WGS) entry which is preliminary data.</text>
</comment>
<comment type="caution">
    <text evidence="3">Lacks conserved residue(s) required for the propagation of feature annotation.</text>
</comment>
<evidence type="ECO:0008006" key="6">
    <source>
        <dbReference type="Google" id="ProtNLM"/>
    </source>
</evidence>
<dbReference type="InterPro" id="IPR045051">
    <property type="entry name" value="SBT"/>
</dbReference>
<dbReference type="GO" id="GO:0006508">
    <property type="term" value="P:proteolysis"/>
    <property type="evidence" value="ECO:0007669"/>
    <property type="project" value="InterPro"/>
</dbReference>
<reference evidence="4 5" key="1">
    <citation type="journal article" date="2021" name="Nat. Plants">
        <title>The Taxus genome provides insights into paclitaxel biosynthesis.</title>
        <authorList>
            <person name="Xiong X."/>
            <person name="Gou J."/>
            <person name="Liao Q."/>
            <person name="Li Y."/>
            <person name="Zhou Q."/>
            <person name="Bi G."/>
            <person name="Li C."/>
            <person name="Du R."/>
            <person name="Wang X."/>
            <person name="Sun T."/>
            <person name="Guo L."/>
            <person name="Liang H."/>
            <person name="Lu P."/>
            <person name="Wu Y."/>
            <person name="Zhang Z."/>
            <person name="Ro D.K."/>
            <person name="Shang Y."/>
            <person name="Huang S."/>
            <person name="Yan J."/>
        </authorList>
    </citation>
    <scope>NUCLEOTIDE SEQUENCE [LARGE SCALE GENOMIC DNA]</scope>
    <source>
        <strain evidence="4">Ta-2019</strain>
    </source>
</reference>
<proteinExistence type="inferred from homology"/>
<protein>
    <recommendedName>
        <fullName evidence="6">Subtilisin-like protease</fullName>
    </recommendedName>
</protein>
<feature type="non-terminal residue" evidence="4">
    <location>
        <position position="1"/>
    </location>
</feature>
<feature type="non-terminal residue" evidence="4">
    <location>
        <position position="139"/>
    </location>
</feature>
<dbReference type="PROSITE" id="PS51892">
    <property type="entry name" value="SUBTILASE"/>
    <property type="match status" value="1"/>
</dbReference>
<evidence type="ECO:0000313" key="4">
    <source>
        <dbReference type="EMBL" id="KAH9321404.1"/>
    </source>
</evidence>
<dbReference type="AlphaFoldDB" id="A0AA38GGZ8"/>
<evidence type="ECO:0000256" key="1">
    <source>
        <dbReference type="ARBA" id="ARBA00011073"/>
    </source>
</evidence>
<organism evidence="4 5">
    <name type="scientific">Taxus chinensis</name>
    <name type="common">Chinese yew</name>
    <name type="synonym">Taxus wallichiana var. chinensis</name>
    <dbReference type="NCBI Taxonomy" id="29808"/>
    <lineage>
        <taxon>Eukaryota</taxon>
        <taxon>Viridiplantae</taxon>
        <taxon>Streptophyta</taxon>
        <taxon>Embryophyta</taxon>
        <taxon>Tracheophyta</taxon>
        <taxon>Spermatophyta</taxon>
        <taxon>Pinopsida</taxon>
        <taxon>Pinidae</taxon>
        <taxon>Conifers II</taxon>
        <taxon>Cupressales</taxon>
        <taxon>Taxaceae</taxon>
        <taxon>Taxus</taxon>
    </lineage>
</organism>
<dbReference type="EMBL" id="JAHRHJ020000003">
    <property type="protein sequence ID" value="KAH9321404.1"/>
    <property type="molecule type" value="Genomic_DNA"/>
</dbReference>
<keyword evidence="5" id="KW-1185">Reference proteome</keyword>
<sequence>DIVGLDVLAGMDSAISEGADVLSLSLGFGSSPYFQNSIAVGAFAAIKKGVMVVCLFGNGSSRGTVDNAAPWIFNVGGGTIDRDYTALLKLGNRSIVVNASSFFFNEGNTSSRISQAPLLHQSGDPACTKKMDPAMVRGK</sequence>
<evidence type="ECO:0000313" key="5">
    <source>
        <dbReference type="Proteomes" id="UP000824469"/>
    </source>
</evidence>
<evidence type="ECO:0000256" key="3">
    <source>
        <dbReference type="PROSITE-ProRule" id="PRU01240"/>
    </source>
</evidence>
<dbReference type="SUPFAM" id="SSF52743">
    <property type="entry name" value="Subtilisin-like"/>
    <property type="match status" value="1"/>
</dbReference>
<gene>
    <name evidence="4" type="ORF">KI387_016043</name>
</gene>
<accession>A0AA38GGZ8</accession>
<name>A0AA38GGZ8_TAXCH</name>
<dbReference type="PANTHER" id="PTHR10795">
    <property type="entry name" value="PROPROTEIN CONVERTASE SUBTILISIN/KEXIN"/>
    <property type="match status" value="1"/>
</dbReference>
<evidence type="ECO:0000256" key="2">
    <source>
        <dbReference type="ARBA" id="ARBA00022729"/>
    </source>
</evidence>
<dbReference type="GO" id="GO:0004252">
    <property type="term" value="F:serine-type endopeptidase activity"/>
    <property type="evidence" value="ECO:0007669"/>
    <property type="project" value="InterPro"/>
</dbReference>
<dbReference type="Proteomes" id="UP000824469">
    <property type="component" value="Unassembled WGS sequence"/>
</dbReference>
<comment type="similarity">
    <text evidence="1 3">Belongs to the peptidase S8 family.</text>
</comment>
<dbReference type="OMA" id="FFNEGNT"/>
<keyword evidence="2" id="KW-0732">Signal</keyword>
<dbReference type="InterPro" id="IPR036852">
    <property type="entry name" value="Peptidase_S8/S53_dom_sf"/>
</dbReference>